<dbReference type="Proteomes" id="UP000008922">
    <property type="component" value="Chromosome"/>
</dbReference>
<dbReference type="HOGENOM" id="CLU_1727560_0_0_0"/>
<dbReference type="STRING" id="926569.ANT_21650"/>
<dbReference type="EMBL" id="AP012029">
    <property type="protein sequence ID" value="BAJ64191.1"/>
    <property type="molecule type" value="Genomic_DNA"/>
</dbReference>
<organism evidence="1 2">
    <name type="scientific">Anaerolinea thermophila (strain DSM 14523 / JCM 11388 / NBRC 100420 / UNI-1)</name>
    <dbReference type="NCBI Taxonomy" id="926569"/>
    <lineage>
        <taxon>Bacteria</taxon>
        <taxon>Bacillati</taxon>
        <taxon>Chloroflexota</taxon>
        <taxon>Anaerolineae</taxon>
        <taxon>Anaerolineales</taxon>
        <taxon>Anaerolineaceae</taxon>
        <taxon>Anaerolinea</taxon>
    </lineage>
</organism>
<dbReference type="KEGG" id="atm:ANT_21650"/>
<name>E8MXW0_ANATU</name>
<keyword evidence="2" id="KW-1185">Reference proteome</keyword>
<accession>E8MXW0</accession>
<protein>
    <submittedName>
        <fullName evidence="1">Uncharacterized protein</fullName>
    </submittedName>
</protein>
<dbReference type="RefSeq" id="WP_013560561.1">
    <property type="nucleotide sequence ID" value="NC_014960.1"/>
</dbReference>
<dbReference type="AlphaFoldDB" id="E8MXW0"/>
<evidence type="ECO:0000313" key="2">
    <source>
        <dbReference type="Proteomes" id="UP000008922"/>
    </source>
</evidence>
<evidence type="ECO:0000313" key="1">
    <source>
        <dbReference type="EMBL" id="BAJ64191.1"/>
    </source>
</evidence>
<proteinExistence type="predicted"/>
<reference evidence="1 2" key="1">
    <citation type="submission" date="2010-12" db="EMBL/GenBank/DDBJ databases">
        <title>Whole genome sequence of Anaerolinea thermophila UNI-1.</title>
        <authorList>
            <person name="Narita-Yamada S."/>
            <person name="Kishi E."/>
            <person name="Watanabe Y."/>
            <person name="Takasaki K."/>
            <person name="Ankai A."/>
            <person name="Oguchi A."/>
            <person name="Fukui S."/>
            <person name="Takahashi M."/>
            <person name="Yashiro I."/>
            <person name="Hosoyama A."/>
            <person name="Sekiguchi Y."/>
            <person name="Hanada S."/>
            <person name="Fujita N."/>
        </authorList>
    </citation>
    <scope>NUCLEOTIDE SEQUENCE [LARGE SCALE GENOMIC DNA]</scope>
    <source>
        <strain evidence="2">DSM 14523 / JCM 11388 / NBRC 100420 / UNI-1</strain>
    </source>
</reference>
<sequence length="177" mass="20485">MSFAFRRHDYNLNEFDRCEKHGCPLMQVTAQAQPVCLMEWLALKAGERTVRDILPKDEGEYDLPALILDNGFMLPVVRAYPLAQKKRRVPPYLLPFLGGGNTAAVTDRFVGWWVSDLYHTRGETPLREAVMAMIRPPWKRGTTREDADNDRDAVLLHLALDILLYLLEDEEIRRYEP</sequence>
<dbReference type="InParanoid" id="E8MXW0"/>
<gene>
    <name evidence="1" type="ordered locus">ANT_21650</name>
</gene>
<dbReference type="OrthoDB" id="9824245at2"/>